<feature type="compositionally biased region" description="Basic residues" evidence="1">
    <location>
        <begin position="142"/>
        <end position="152"/>
    </location>
</feature>
<protein>
    <submittedName>
        <fullName evidence="2">HHL241Wp</fullName>
    </submittedName>
</protein>
<dbReference type="Pfam" id="PF04032">
    <property type="entry name" value="Rpr2"/>
    <property type="match status" value="1"/>
</dbReference>
<evidence type="ECO:0000256" key="1">
    <source>
        <dbReference type="SAM" id="MobiDB-lite"/>
    </source>
</evidence>
<dbReference type="EMBL" id="CP014248">
    <property type="protein sequence ID" value="AMD22529.1"/>
    <property type="molecule type" value="Genomic_DNA"/>
</dbReference>
<evidence type="ECO:0000313" key="3">
    <source>
        <dbReference type="Proteomes" id="UP000243052"/>
    </source>
</evidence>
<dbReference type="GO" id="GO:0005655">
    <property type="term" value="C:nucleolar ribonuclease P complex"/>
    <property type="evidence" value="ECO:0007669"/>
    <property type="project" value="TreeGrafter"/>
</dbReference>
<dbReference type="InterPro" id="IPR007175">
    <property type="entry name" value="Rpr2/Snm1/Rpp21"/>
</dbReference>
<keyword evidence="3" id="KW-1185">Reference proteome</keyword>
<sequence>MNKNQKDKFKERHISHKYNTLHTIPRVGIPQISGLYLKSFYNALKRNRIALPTSILENDRKFCSSCGCIQICGYNLEAKVVESKTAGSITRNLAYKCLNCNKVKLFELSSQEDTTSVEKSPFIAKWPKTPSENKTKGAVTKKTAKDRAKMRKNTLSNMLASKKQETASKNKVTLSLSDFLQK</sequence>
<proteinExistence type="predicted"/>
<dbReference type="RefSeq" id="XP_017989525.1">
    <property type="nucleotide sequence ID" value="XM_018134203.1"/>
</dbReference>
<dbReference type="PANTHER" id="PTHR14742:SF3">
    <property type="entry name" value="RIBONUCLEASE MRP PROTEIN SUBUNIT SNM1"/>
    <property type="match status" value="1"/>
</dbReference>
<dbReference type="AlphaFoldDB" id="A0A0X8HVY9"/>
<organism evidence="2 3">
    <name type="scientific">Eremothecium sinecaudum</name>
    <dbReference type="NCBI Taxonomy" id="45286"/>
    <lineage>
        <taxon>Eukaryota</taxon>
        <taxon>Fungi</taxon>
        <taxon>Dikarya</taxon>
        <taxon>Ascomycota</taxon>
        <taxon>Saccharomycotina</taxon>
        <taxon>Saccharomycetes</taxon>
        <taxon>Saccharomycetales</taxon>
        <taxon>Saccharomycetaceae</taxon>
        <taxon>Eremothecium</taxon>
    </lineage>
</organism>
<evidence type="ECO:0000313" key="2">
    <source>
        <dbReference type="EMBL" id="AMD22529.1"/>
    </source>
</evidence>
<dbReference type="GeneID" id="28725888"/>
<dbReference type="OrthoDB" id="4066853at2759"/>
<dbReference type="Gene3D" id="6.20.50.20">
    <property type="match status" value="1"/>
</dbReference>
<dbReference type="STRING" id="45286.A0A0X8HVY9"/>
<accession>A0A0X8HVY9</accession>
<gene>
    <name evidence="2" type="ORF">AW171_hschr84578</name>
</gene>
<reference evidence="2 3" key="1">
    <citation type="submission" date="2016-01" db="EMBL/GenBank/DDBJ databases">
        <title>Genome sequence of the yeast Holleya sinecauda.</title>
        <authorList>
            <person name="Dietrich F.S."/>
        </authorList>
    </citation>
    <scope>NUCLEOTIDE SEQUENCE [LARGE SCALE GENOMIC DNA]</scope>
    <source>
        <strain evidence="2 3">ATCC 58844</strain>
    </source>
</reference>
<dbReference type="Proteomes" id="UP000243052">
    <property type="component" value="Chromosome viii"/>
</dbReference>
<feature type="region of interest" description="Disordered" evidence="1">
    <location>
        <begin position="128"/>
        <end position="182"/>
    </location>
</feature>
<dbReference type="GO" id="GO:0008033">
    <property type="term" value="P:tRNA processing"/>
    <property type="evidence" value="ECO:0007669"/>
    <property type="project" value="TreeGrafter"/>
</dbReference>
<feature type="compositionally biased region" description="Polar residues" evidence="1">
    <location>
        <begin position="169"/>
        <end position="182"/>
    </location>
</feature>
<name>A0A0X8HVY9_9SACH</name>
<dbReference type="PANTHER" id="PTHR14742">
    <property type="entry name" value="RIBONUCLEASE P SUBUNIT P21"/>
    <property type="match status" value="1"/>
</dbReference>